<protein>
    <submittedName>
        <fullName evidence="1">Uncharacterized DUF497 family protein</fullName>
    </submittedName>
</protein>
<gene>
    <name evidence="1" type="ORF">QOZ99_003581</name>
</gene>
<comment type="caution">
    <text evidence="1">The sequence shown here is derived from an EMBL/GenBank/DDBJ whole genome shotgun (WGS) entry which is preliminary data.</text>
</comment>
<accession>A0ABU0LVG4</accession>
<dbReference type="Gene3D" id="3.10.450.530">
    <property type="entry name" value="Ribonuclease toxin, BrnT, of type II toxin-antitoxin system"/>
    <property type="match status" value="1"/>
</dbReference>
<dbReference type="Proteomes" id="UP001235094">
    <property type="component" value="Unassembled WGS sequence"/>
</dbReference>
<evidence type="ECO:0000313" key="2">
    <source>
        <dbReference type="Proteomes" id="UP001235094"/>
    </source>
</evidence>
<dbReference type="EMBL" id="JAUSVR010000015">
    <property type="protein sequence ID" value="MDQ0512669.1"/>
    <property type="molecule type" value="Genomic_DNA"/>
</dbReference>
<keyword evidence="2" id="KW-1185">Reference proteome</keyword>
<reference evidence="1 2" key="1">
    <citation type="submission" date="2023-07" db="EMBL/GenBank/DDBJ databases">
        <title>Genomic Encyclopedia of Type Strains, Phase IV (KMG-IV): sequencing the most valuable type-strain genomes for metagenomic binning, comparative biology and taxonomic classification.</title>
        <authorList>
            <person name="Goeker M."/>
        </authorList>
    </citation>
    <scope>NUCLEOTIDE SEQUENCE [LARGE SCALE GENOMIC DNA]</scope>
    <source>
        <strain evidence="1 2">DSM 15561</strain>
    </source>
</reference>
<dbReference type="InterPro" id="IPR038573">
    <property type="entry name" value="BrnT_sf"/>
</dbReference>
<sequence length="105" mass="12169">MMGETDDFEWDDDKDAANRANRGLPLLFAALMFDGREKTEDISDKSPLDEARFETMAEVEGRMLFCVWHWRDARRRLISLRVANRSERRAYQEAIGRGGSSRKGI</sequence>
<dbReference type="Pfam" id="PF04365">
    <property type="entry name" value="BrnT_toxin"/>
    <property type="match status" value="1"/>
</dbReference>
<dbReference type="InterPro" id="IPR007460">
    <property type="entry name" value="BrnT_toxin"/>
</dbReference>
<evidence type="ECO:0000313" key="1">
    <source>
        <dbReference type="EMBL" id="MDQ0512669.1"/>
    </source>
</evidence>
<proteinExistence type="predicted"/>
<dbReference type="RefSeq" id="WP_306891345.1">
    <property type="nucleotide sequence ID" value="NZ_JAUSVR010000015.1"/>
</dbReference>
<organism evidence="1 2">
    <name type="scientific">Ancylobacter amanitiformis</name>
    <dbReference type="NCBI Taxonomy" id="217069"/>
    <lineage>
        <taxon>Bacteria</taxon>
        <taxon>Pseudomonadati</taxon>
        <taxon>Pseudomonadota</taxon>
        <taxon>Alphaproteobacteria</taxon>
        <taxon>Hyphomicrobiales</taxon>
        <taxon>Xanthobacteraceae</taxon>
        <taxon>Ancylobacter</taxon>
    </lineage>
</organism>
<name>A0ABU0LVG4_9HYPH</name>